<feature type="compositionally biased region" description="Polar residues" evidence="1">
    <location>
        <begin position="234"/>
        <end position="245"/>
    </location>
</feature>
<evidence type="ECO:0000256" key="1">
    <source>
        <dbReference type="SAM" id="MobiDB-lite"/>
    </source>
</evidence>
<dbReference type="AlphaFoldDB" id="A0A6J8ET85"/>
<evidence type="ECO:0000313" key="2">
    <source>
        <dbReference type="EMBL" id="CAC5423804.1"/>
    </source>
</evidence>
<feature type="compositionally biased region" description="Basic and acidic residues" evidence="1">
    <location>
        <begin position="610"/>
        <end position="622"/>
    </location>
</feature>
<feature type="region of interest" description="Disordered" evidence="1">
    <location>
        <begin position="320"/>
        <end position="364"/>
    </location>
</feature>
<feature type="region of interest" description="Disordered" evidence="1">
    <location>
        <begin position="446"/>
        <end position="466"/>
    </location>
</feature>
<feature type="compositionally biased region" description="Basic and acidic residues" evidence="1">
    <location>
        <begin position="211"/>
        <end position="231"/>
    </location>
</feature>
<feature type="region of interest" description="Disordered" evidence="1">
    <location>
        <begin position="603"/>
        <end position="622"/>
    </location>
</feature>
<feature type="compositionally biased region" description="Basic residues" evidence="1">
    <location>
        <begin position="336"/>
        <end position="346"/>
    </location>
</feature>
<accession>A0A6J8ET85</accession>
<keyword evidence="3" id="KW-1185">Reference proteome</keyword>
<reference evidence="2 3" key="1">
    <citation type="submission" date="2020-06" db="EMBL/GenBank/DDBJ databases">
        <authorList>
            <person name="Li R."/>
            <person name="Bekaert M."/>
        </authorList>
    </citation>
    <scope>NUCLEOTIDE SEQUENCE [LARGE SCALE GENOMIC DNA]</scope>
    <source>
        <strain evidence="3">wild</strain>
    </source>
</reference>
<feature type="region of interest" description="Disordered" evidence="1">
    <location>
        <begin position="114"/>
        <end position="136"/>
    </location>
</feature>
<sequence>MTDFNSSFLAHLKKSEQERNKEFMKIRAFKNKPYTYAVDKLLRKYKRKIWRNKPHRKKVHKTVKGDLLKIKSRSRYSWPTLNDRKSGLSKSHSFDSAVLPDLGECKDFPMSEIGTRNNGNSPFNSSTSCSSPPDSQLFSKVETSVKNDKIQCQKCRLGNSEQNNNTNVRCTCVVRSVQGSCDIEMKTEGETSEDGTDSENEDVSEKSSLSKVHEAVKSRTVENNDSDKCMHSEGYTSENCSENDTAGETYIDVESLDDSSEIKSTEITNSVSNKVTEVFENGIVDEKVQYVGSNVKHSQPSTQIAQVKWQQQFMSFISSATTPSEGDNEQDSKSQSPRRKRSRKVRQSMCPCCMGSGHHRRKSEDLVRYRKPHSMMRDHRRFIRDMTQLISLRNKVMEVCRLLFPQCVHEIFNYASPDSEDVDKCIDQMISILHNAHQQFLHNLNSKSEVSRSGKSKKKFKSERKGNLKYDQINSNEYVVSICDPSKPILDPEKQGPQDSMNNPSSDDEAPPILFCSQSDQLNKSAEPELFSKLCLPGSNEGIVYAIPVENGIVYPDQTQVLLTGDMSENEGYVNEDLFQNQNKNKNKDDIEKGENHDRILSEADSGIVNDHDVSSPEDVEKSSIPVLYQKKNIISKDIISKSKTSPNSAKTEQTANIFDLFAKYESTPSKAEEKSEMQYNVLNSSHEDKKSEHKTNAKSSDRNIFESLFGMNIESSVPPTHCEQKDGSFDEICDQEIQSFYFPLNNSDNIGSNSPTREDKPKETYVEVYDPAIVLCKKPKICLRAFKEKICLLLRWLLPEITFERNFFKNTDNLEYVLDAVILSNKKDSLTL</sequence>
<dbReference type="Proteomes" id="UP000507470">
    <property type="component" value="Unassembled WGS sequence"/>
</dbReference>
<feature type="compositionally biased region" description="Low complexity" evidence="1">
    <location>
        <begin position="121"/>
        <end position="135"/>
    </location>
</feature>
<name>A0A6J8ET85_MYTCO</name>
<feature type="region of interest" description="Disordered" evidence="1">
    <location>
        <begin position="489"/>
        <end position="514"/>
    </location>
</feature>
<protein>
    <submittedName>
        <fullName evidence="2">Uncharacterized protein</fullName>
    </submittedName>
</protein>
<evidence type="ECO:0000313" key="3">
    <source>
        <dbReference type="Proteomes" id="UP000507470"/>
    </source>
</evidence>
<dbReference type="OrthoDB" id="6088716at2759"/>
<organism evidence="2 3">
    <name type="scientific">Mytilus coruscus</name>
    <name type="common">Sea mussel</name>
    <dbReference type="NCBI Taxonomy" id="42192"/>
    <lineage>
        <taxon>Eukaryota</taxon>
        <taxon>Metazoa</taxon>
        <taxon>Spiralia</taxon>
        <taxon>Lophotrochozoa</taxon>
        <taxon>Mollusca</taxon>
        <taxon>Bivalvia</taxon>
        <taxon>Autobranchia</taxon>
        <taxon>Pteriomorphia</taxon>
        <taxon>Mytilida</taxon>
        <taxon>Mytiloidea</taxon>
        <taxon>Mytilidae</taxon>
        <taxon>Mytilinae</taxon>
        <taxon>Mytilus</taxon>
    </lineage>
</organism>
<proteinExistence type="predicted"/>
<gene>
    <name evidence="2" type="ORF">MCOR_55773</name>
</gene>
<feature type="region of interest" description="Disordered" evidence="1">
    <location>
        <begin position="184"/>
        <end position="245"/>
    </location>
</feature>
<feature type="compositionally biased region" description="Acidic residues" evidence="1">
    <location>
        <begin position="190"/>
        <end position="202"/>
    </location>
</feature>
<dbReference type="EMBL" id="CACVKT020009881">
    <property type="protein sequence ID" value="CAC5423804.1"/>
    <property type="molecule type" value="Genomic_DNA"/>
</dbReference>